<gene>
    <name evidence="2" type="ORF">JOC48_001150</name>
</gene>
<keyword evidence="2" id="KW-0378">Hydrolase</keyword>
<dbReference type="Pfam" id="PF01042">
    <property type="entry name" value="Ribonuc_L-PSP"/>
    <property type="match status" value="1"/>
</dbReference>
<dbReference type="EMBL" id="JAFBDR010000004">
    <property type="protein sequence ID" value="MBM7570672.1"/>
    <property type="molecule type" value="Genomic_DNA"/>
</dbReference>
<reference evidence="2 3" key="1">
    <citation type="submission" date="2021-01" db="EMBL/GenBank/DDBJ databases">
        <title>Genomic Encyclopedia of Type Strains, Phase IV (KMG-IV): sequencing the most valuable type-strain genomes for metagenomic binning, comparative biology and taxonomic classification.</title>
        <authorList>
            <person name="Goeker M."/>
        </authorList>
    </citation>
    <scope>NUCLEOTIDE SEQUENCE [LARGE SCALE GENOMIC DNA]</scope>
    <source>
        <strain evidence="2 3">DSM 23711</strain>
    </source>
</reference>
<dbReference type="Proteomes" id="UP001296943">
    <property type="component" value="Unassembled WGS sequence"/>
</dbReference>
<dbReference type="RefSeq" id="WP_204498079.1">
    <property type="nucleotide sequence ID" value="NZ_JAFBDR010000004.1"/>
</dbReference>
<name>A0ABS2MXR0_9BACI</name>
<evidence type="ECO:0000313" key="3">
    <source>
        <dbReference type="Proteomes" id="UP001296943"/>
    </source>
</evidence>
<proteinExistence type="inferred from homology"/>
<comment type="similarity">
    <text evidence="1">Belongs to the RutC family.</text>
</comment>
<dbReference type="PROSITE" id="PS01094">
    <property type="entry name" value="UPF0076"/>
    <property type="match status" value="1"/>
</dbReference>
<dbReference type="GO" id="GO:0120241">
    <property type="term" value="F:2-iminobutanoate/2-iminopropanoate deaminase"/>
    <property type="evidence" value="ECO:0007669"/>
    <property type="project" value="UniProtKB-EC"/>
</dbReference>
<dbReference type="NCBIfam" id="TIGR00004">
    <property type="entry name" value="Rid family detoxifying hydrolase"/>
    <property type="match status" value="1"/>
</dbReference>
<organism evidence="2 3">
    <name type="scientific">Aquibacillus albus</name>
    <dbReference type="NCBI Taxonomy" id="1168171"/>
    <lineage>
        <taxon>Bacteria</taxon>
        <taxon>Bacillati</taxon>
        <taxon>Bacillota</taxon>
        <taxon>Bacilli</taxon>
        <taxon>Bacillales</taxon>
        <taxon>Bacillaceae</taxon>
        <taxon>Aquibacillus</taxon>
    </lineage>
</organism>
<dbReference type="CDD" id="cd00448">
    <property type="entry name" value="YjgF_YER057c_UK114_family"/>
    <property type="match status" value="1"/>
</dbReference>
<evidence type="ECO:0000256" key="1">
    <source>
        <dbReference type="ARBA" id="ARBA00010552"/>
    </source>
</evidence>
<dbReference type="InterPro" id="IPR006056">
    <property type="entry name" value="RidA"/>
</dbReference>
<accession>A0ABS2MXR0</accession>
<dbReference type="EC" id="3.5.99.10" evidence="2"/>
<dbReference type="InterPro" id="IPR035959">
    <property type="entry name" value="RutC-like_sf"/>
</dbReference>
<protein>
    <submittedName>
        <fullName evidence="2">2-iminobutanoate/2-iminopropanoate deaminase</fullName>
        <ecNumber evidence="2">3.5.99.10</ecNumber>
    </submittedName>
</protein>
<evidence type="ECO:0000313" key="2">
    <source>
        <dbReference type="EMBL" id="MBM7570672.1"/>
    </source>
</evidence>
<dbReference type="PANTHER" id="PTHR11803">
    <property type="entry name" value="2-IMINOBUTANOATE/2-IMINOPROPANOATE DEAMINASE RIDA"/>
    <property type="match status" value="1"/>
</dbReference>
<dbReference type="InterPro" id="IPR006175">
    <property type="entry name" value="YjgF/YER057c/UK114"/>
</dbReference>
<dbReference type="SUPFAM" id="SSF55298">
    <property type="entry name" value="YjgF-like"/>
    <property type="match status" value="1"/>
</dbReference>
<dbReference type="PANTHER" id="PTHR11803:SF39">
    <property type="entry name" value="2-IMINOBUTANOATE_2-IMINOPROPANOATE DEAMINASE"/>
    <property type="match status" value="1"/>
</dbReference>
<dbReference type="Gene3D" id="3.30.1330.40">
    <property type="entry name" value="RutC-like"/>
    <property type="match status" value="1"/>
</dbReference>
<keyword evidence="3" id="KW-1185">Reference proteome</keyword>
<dbReference type="InterPro" id="IPR019897">
    <property type="entry name" value="RidA_CS"/>
</dbReference>
<comment type="caution">
    <text evidence="2">The sequence shown here is derived from an EMBL/GenBank/DDBJ whole genome shotgun (WGS) entry which is preliminary data.</text>
</comment>
<sequence length="125" mass="13693">MVKAIHTNDAPQAIGPYSQAIDLGDLVFVSGQIPINPQTGEVVEGIEAQTKQVMQNLQAILSTADLSFSDVAKFTIYITNMDDFAKINEVYATFLQEPYPARACVEVSRLTKGVSIEMDVIAKRK</sequence>